<accession>A0A192Y5U6</accession>
<sequence>MKAFIPKWRQDPNNVDHKYGYELNAYTSVSGTRVFIERRVEYYNKKKKQWCDETIQVIHLGKLNCYIWKHYPVISFRDVGVIYGRLEFDELKKVNKLIQSSNSVSIELMESISKEYQVYITAVINNIKYVFSPERTYVSDEGYVDD</sequence>
<gene>
    <name evidence="1" type="ORF">KTN4_335</name>
</gene>
<evidence type="ECO:0000313" key="2">
    <source>
        <dbReference type="Proteomes" id="UP000224336"/>
    </source>
</evidence>
<evidence type="ECO:0000313" key="1">
    <source>
        <dbReference type="EMBL" id="ANM45093.1"/>
    </source>
</evidence>
<reference evidence="1 2" key="1">
    <citation type="journal article" date="2016" name="Sci. Rep.">
        <title>A proposed integrated approach for the preclinical evaluation of phage therapy in Pseudomonas infections.</title>
        <authorList>
            <person name="Danis-Wlodarczyk K."/>
            <person name="Vandenheuvel D."/>
            <person name="Jang H.B."/>
            <person name="Briers Y."/>
            <person name="Olszak T."/>
            <person name="Arabski M."/>
            <person name="Wasik S."/>
            <person name="Drabik M."/>
            <person name="Higgins G."/>
            <person name="Tyrrell J."/>
            <person name="Harvey B.J."/>
            <person name="Noben J.P."/>
            <person name="Lavigne R."/>
            <person name="Drulis-Kawa Z."/>
        </authorList>
    </citation>
    <scope>NUCLEOTIDE SEQUENCE [LARGE SCALE GENOMIC DNA]</scope>
</reference>
<name>A0A192Y5U6_9CAUD</name>
<proteinExistence type="predicted"/>
<dbReference type="EMBL" id="KU521356">
    <property type="protein sequence ID" value="ANM45093.1"/>
    <property type="molecule type" value="Genomic_DNA"/>
</dbReference>
<organism evidence="1 2">
    <name type="scientific">Pseudomonas phage KTN4</name>
    <dbReference type="NCBI Taxonomy" id="1862701"/>
    <lineage>
        <taxon>Viruses</taxon>
        <taxon>Duplodnaviria</taxon>
        <taxon>Heunggongvirae</taxon>
        <taxon>Uroviricota</taxon>
        <taxon>Caudoviricetes</taxon>
        <taxon>Chimalliviridae</taxon>
        <taxon>Phikzvirus</taxon>
        <taxon>Phikzvirus phiKZ</taxon>
    </lineage>
</organism>
<dbReference type="Proteomes" id="UP000224336">
    <property type="component" value="Segment"/>
</dbReference>
<protein>
    <submittedName>
        <fullName evidence="1">Uncharacterized protein</fullName>
    </submittedName>
</protein>